<dbReference type="EMBL" id="JAAGMN010006952">
    <property type="protein sequence ID" value="NEE17795.1"/>
    <property type="molecule type" value="Genomic_DNA"/>
</dbReference>
<dbReference type="InterPro" id="IPR032380">
    <property type="entry name" value="PNKP_ligase_dom"/>
</dbReference>
<dbReference type="AlphaFoldDB" id="A0A6G3XJ04"/>
<feature type="domain" description="Polynucleotide kinase-phosphatase ligase" evidence="1">
    <location>
        <begin position="1"/>
        <end position="75"/>
    </location>
</feature>
<proteinExistence type="predicted"/>
<organism evidence="2">
    <name type="scientific">Streptomyces sp. SID7499</name>
    <dbReference type="NCBI Taxonomy" id="2706086"/>
    <lineage>
        <taxon>Bacteria</taxon>
        <taxon>Bacillati</taxon>
        <taxon>Actinomycetota</taxon>
        <taxon>Actinomycetes</taxon>
        <taxon>Kitasatosporales</taxon>
        <taxon>Streptomycetaceae</taxon>
        <taxon>Streptomyces</taxon>
    </lineage>
</organism>
<feature type="non-terminal residue" evidence="2">
    <location>
        <position position="76"/>
    </location>
</feature>
<evidence type="ECO:0000259" key="1">
    <source>
        <dbReference type="Pfam" id="PF16542"/>
    </source>
</evidence>
<protein>
    <recommendedName>
        <fullName evidence="1">Polynucleotide kinase-phosphatase ligase domain-containing protein</fullName>
    </recommendedName>
</protein>
<evidence type="ECO:0000313" key="2">
    <source>
        <dbReference type="EMBL" id="NEE17795.1"/>
    </source>
</evidence>
<gene>
    <name evidence="2" type="ORF">G3M58_66455</name>
</gene>
<comment type="caution">
    <text evidence="2">The sequence shown here is derived from an EMBL/GenBank/DDBJ whole genome shotgun (WGS) entry which is preliminary data.</text>
</comment>
<reference evidence="2" key="1">
    <citation type="submission" date="2020-01" db="EMBL/GenBank/DDBJ databases">
        <title>Insect and environment-associated Actinomycetes.</title>
        <authorList>
            <person name="Currrie C."/>
            <person name="Chevrette M."/>
            <person name="Carlson C."/>
            <person name="Stubbendieck R."/>
            <person name="Wendt-Pienkowski E."/>
        </authorList>
    </citation>
    <scope>NUCLEOTIDE SEQUENCE</scope>
    <source>
        <strain evidence="2">SID7499</strain>
    </source>
</reference>
<dbReference type="Pfam" id="PF16542">
    <property type="entry name" value="PNKP_ligase"/>
    <property type="match status" value="1"/>
</dbReference>
<feature type="non-terminal residue" evidence="2">
    <location>
        <position position="1"/>
    </location>
</feature>
<accession>A0A6G3XJ04</accession>
<name>A0A6G3XJ04_9ACTN</name>
<dbReference type="Gene3D" id="3.30.470.30">
    <property type="entry name" value="DNA ligase/mRNA capping enzyme"/>
    <property type="match status" value="1"/>
</dbReference>
<sequence length="76" mass="8090">FLDDTAMTEAVLDRLRTAVTAAGLWQEWDTDWVLLDAELMPWSLKAGGLLRSQYAAVGAASGAVFPPAVAALEQAV</sequence>